<keyword evidence="2" id="KW-1185">Reference proteome</keyword>
<comment type="caution">
    <text evidence="1">The sequence shown here is derived from an EMBL/GenBank/DDBJ whole genome shotgun (WGS) entry which is preliminary data.</text>
</comment>
<organism evidence="1 2">
    <name type="scientific">Xylaria arbuscula</name>
    <dbReference type="NCBI Taxonomy" id="114810"/>
    <lineage>
        <taxon>Eukaryota</taxon>
        <taxon>Fungi</taxon>
        <taxon>Dikarya</taxon>
        <taxon>Ascomycota</taxon>
        <taxon>Pezizomycotina</taxon>
        <taxon>Sordariomycetes</taxon>
        <taxon>Xylariomycetidae</taxon>
        <taxon>Xylariales</taxon>
        <taxon>Xylariaceae</taxon>
        <taxon>Xylaria</taxon>
    </lineage>
</organism>
<name>A0A9W8NIP7_9PEZI</name>
<evidence type="ECO:0000313" key="2">
    <source>
        <dbReference type="Proteomes" id="UP001148614"/>
    </source>
</evidence>
<evidence type="ECO:0000313" key="1">
    <source>
        <dbReference type="EMBL" id="KAJ3577605.1"/>
    </source>
</evidence>
<protein>
    <submittedName>
        <fullName evidence="1">Uncharacterized protein</fullName>
    </submittedName>
</protein>
<accession>A0A9W8NIP7</accession>
<dbReference type="AlphaFoldDB" id="A0A9W8NIP7"/>
<sequence>MSSPKGRDHVPVYSGPELALGITILVQQEIHLVTMTAPGPDPARRYVFGIRRRDFIPPHNIPYPTTASAGNVLAVFKSFAREPRINFTLFAQWVRVSPHEARMIWTRLRFQYRLFDERIRTAPRELFDNREDFRNLIKAAWSFYELPLVPHPIL</sequence>
<dbReference type="Proteomes" id="UP001148614">
    <property type="component" value="Unassembled WGS sequence"/>
</dbReference>
<gene>
    <name evidence="1" type="ORF">NPX13_g2968</name>
</gene>
<dbReference type="EMBL" id="JANPWZ010000339">
    <property type="protein sequence ID" value="KAJ3577605.1"/>
    <property type="molecule type" value="Genomic_DNA"/>
</dbReference>
<reference evidence="1" key="1">
    <citation type="submission" date="2022-07" db="EMBL/GenBank/DDBJ databases">
        <title>Genome Sequence of Xylaria arbuscula.</title>
        <authorList>
            <person name="Buettner E."/>
        </authorList>
    </citation>
    <scope>NUCLEOTIDE SEQUENCE</scope>
    <source>
        <strain evidence="1">VT107</strain>
    </source>
</reference>
<proteinExistence type="predicted"/>